<protein>
    <submittedName>
        <fullName evidence="2">DUF3291 domain-containing protein</fullName>
    </submittedName>
</protein>
<dbReference type="Pfam" id="PF11695">
    <property type="entry name" value="DUF3291"/>
    <property type="match status" value="1"/>
</dbReference>
<dbReference type="RefSeq" id="WP_129206668.1">
    <property type="nucleotide sequence ID" value="NZ_BMGU01000001.1"/>
</dbReference>
<dbReference type="InterPro" id="IPR011008">
    <property type="entry name" value="Dimeric_a/b-barrel"/>
</dbReference>
<dbReference type="OrthoDB" id="1550774at2"/>
<gene>
    <name evidence="2" type="ORF">ESZ00_02805</name>
</gene>
<dbReference type="EMBL" id="SDMK01000001">
    <property type="protein sequence ID" value="RXS96886.1"/>
    <property type="molecule type" value="Genomic_DNA"/>
</dbReference>
<name>A0A4Q1SH73_9BACT</name>
<feature type="domain" description="DUF3291" evidence="1">
    <location>
        <begin position="44"/>
        <end position="108"/>
    </location>
</feature>
<evidence type="ECO:0000313" key="2">
    <source>
        <dbReference type="EMBL" id="RXS96886.1"/>
    </source>
</evidence>
<dbReference type="Proteomes" id="UP000290253">
    <property type="component" value="Unassembled WGS sequence"/>
</dbReference>
<proteinExistence type="predicted"/>
<sequence length="142" mass="16087">MVLISVTRLRIRSPRFLPSFAVYTLRSLLQARKAGGFVAGALLPDRERTFWTMTLWQSEEAMRTFMSSGAHRQAMPKLMHWCDEAAVVRWQQAEAALPGWGEADRRLRAEGRASKVLHPSADHEDLSYRAPSARGVVRIRPA</sequence>
<dbReference type="Gene3D" id="3.30.70.100">
    <property type="match status" value="1"/>
</dbReference>
<organism evidence="2 3">
    <name type="scientific">Silvibacterium dinghuense</name>
    <dbReference type="NCBI Taxonomy" id="1560006"/>
    <lineage>
        <taxon>Bacteria</taxon>
        <taxon>Pseudomonadati</taxon>
        <taxon>Acidobacteriota</taxon>
        <taxon>Terriglobia</taxon>
        <taxon>Terriglobales</taxon>
        <taxon>Acidobacteriaceae</taxon>
        <taxon>Silvibacterium</taxon>
    </lineage>
</organism>
<evidence type="ECO:0000313" key="3">
    <source>
        <dbReference type="Proteomes" id="UP000290253"/>
    </source>
</evidence>
<accession>A0A4Q1SH73</accession>
<reference evidence="2 3" key="1">
    <citation type="journal article" date="2016" name="Int. J. Syst. Evol. Microbiol.">
        <title>Acidipila dinghuensis sp. nov., an acidobacterium isolated from forest soil.</title>
        <authorList>
            <person name="Jiang Y.W."/>
            <person name="Wang J."/>
            <person name="Chen M.H."/>
            <person name="Lv Y.Y."/>
            <person name="Qiu L.H."/>
        </authorList>
    </citation>
    <scope>NUCLEOTIDE SEQUENCE [LARGE SCALE GENOMIC DNA]</scope>
    <source>
        <strain evidence="2 3">DHOF10</strain>
    </source>
</reference>
<evidence type="ECO:0000259" key="1">
    <source>
        <dbReference type="Pfam" id="PF11695"/>
    </source>
</evidence>
<keyword evidence="3" id="KW-1185">Reference proteome</keyword>
<dbReference type="InterPro" id="IPR021708">
    <property type="entry name" value="DUF3291"/>
</dbReference>
<dbReference type="AlphaFoldDB" id="A0A4Q1SH73"/>
<dbReference type="SUPFAM" id="SSF54909">
    <property type="entry name" value="Dimeric alpha+beta barrel"/>
    <property type="match status" value="1"/>
</dbReference>
<comment type="caution">
    <text evidence="2">The sequence shown here is derived from an EMBL/GenBank/DDBJ whole genome shotgun (WGS) entry which is preliminary data.</text>
</comment>